<feature type="domain" description="Sulfotransferase" evidence="4">
    <location>
        <begin position="70"/>
        <end position="329"/>
    </location>
</feature>
<evidence type="ECO:0000313" key="6">
    <source>
        <dbReference type="Proteomes" id="UP000315295"/>
    </source>
</evidence>
<evidence type="ECO:0000313" key="5">
    <source>
        <dbReference type="EMBL" id="TQD72593.1"/>
    </source>
</evidence>
<proteinExistence type="inferred from homology"/>
<dbReference type="Proteomes" id="UP000315295">
    <property type="component" value="Unassembled WGS sequence"/>
</dbReference>
<sequence>MKTPQPPPPVVSRYLQENELSQEDKDLISSLPTEKGWVANYLHKYQGFWQATTHMQGALACQKHFQALESDILLVTTPKSGTTWLKAILFALVKREHYLDPQRHPLLTENPHVLVPFLEIDVYTDIQVLPDLSSLAPPRLFSTHLPYSSLPDSVKHSGCKVVYLCRDPKDAFVSLWHFANKLRPVGSGASSLADAFDKFCRGVSVSGPFWDHILGFWKESLKRPESAIFIKFEEMKEEPALHLRRLAKFLGCPFSPEEETHGVVDGILRLCSFENLSNLDVNKSGILSSGMENNAFFRKGEVGDWMNYLTTEMVKKPDSITQEKFHGSGLKRVYSIENLRDFNGFIHPWIFMEFN</sequence>
<dbReference type="SUPFAM" id="SSF52540">
    <property type="entry name" value="P-loop containing nucleoside triphosphate hydrolases"/>
    <property type="match status" value="1"/>
</dbReference>
<dbReference type="AlphaFoldDB" id="A0A540KED6"/>
<name>A0A540KED6_MALBA</name>
<gene>
    <name evidence="5" type="ORF">C1H46_041872</name>
</gene>
<evidence type="ECO:0000256" key="3">
    <source>
        <dbReference type="RuleBase" id="RU361155"/>
    </source>
</evidence>
<organism evidence="5 6">
    <name type="scientific">Malus baccata</name>
    <name type="common">Siberian crab apple</name>
    <name type="synonym">Pyrus baccata</name>
    <dbReference type="NCBI Taxonomy" id="106549"/>
    <lineage>
        <taxon>Eukaryota</taxon>
        <taxon>Viridiplantae</taxon>
        <taxon>Streptophyta</taxon>
        <taxon>Embryophyta</taxon>
        <taxon>Tracheophyta</taxon>
        <taxon>Spermatophyta</taxon>
        <taxon>Magnoliopsida</taxon>
        <taxon>eudicotyledons</taxon>
        <taxon>Gunneridae</taxon>
        <taxon>Pentapetalae</taxon>
        <taxon>rosids</taxon>
        <taxon>fabids</taxon>
        <taxon>Rosales</taxon>
        <taxon>Rosaceae</taxon>
        <taxon>Amygdaloideae</taxon>
        <taxon>Maleae</taxon>
        <taxon>Malus</taxon>
    </lineage>
</organism>
<dbReference type="InterPro" id="IPR000863">
    <property type="entry name" value="Sulfotransferase_dom"/>
</dbReference>
<reference evidence="5 6" key="1">
    <citation type="journal article" date="2019" name="G3 (Bethesda)">
        <title>Sequencing of a Wild Apple (Malus baccata) Genome Unravels the Differences Between Cultivated and Wild Apple Species Regarding Disease Resistance and Cold Tolerance.</title>
        <authorList>
            <person name="Chen X."/>
        </authorList>
    </citation>
    <scope>NUCLEOTIDE SEQUENCE [LARGE SCALE GENOMIC DNA]</scope>
    <source>
        <strain evidence="6">cv. Shandingzi</strain>
        <tissue evidence="5">Leaves</tissue>
    </source>
</reference>
<dbReference type="InterPro" id="IPR027417">
    <property type="entry name" value="P-loop_NTPase"/>
</dbReference>
<protein>
    <recommendedName>
        <fullName evidence="3">Sulfotransferase</fullName>
        <ecNumber evidence="3">2.8.2.-</ecNumber>
    </recommendedName>
</protein>
<dbReference type="Pfam" id="PF00685">
    <property type="entry name" value="Sulfotransfer_1"/>
    <property type="match status" value="1"/>
</dbReference>
<evidence type="ECO:0000256" key="2">
    <source>
        <dbReference type="ARBA" id="ARBA00022679"/>
    </source>
</evidence>
<dbReference type="PANTHER" id="PTHR11783">
    <property type="entry name" value="SULFOTRANSFERASE SULT"/>
    <property type="match status" value="1"/>
</dbReference>
<dbReference type="EC" id="2.8.2.-" evidence="3"/>
<accession>A0A540KED6</accession>
<comment type="caution">
    <text evidence="5">The sequence shown here is derived from an EMBL/GenBank/DDBJ whole genome shotgun (WGS) entry which is preliminary data.</text>
</comment>
<evidence type="ECO:0000256" key="1">
    <source>
        <dbReference type="ARBA" id="ARBA00005771"/>
    </source>
</evidence>
<dbReference type="Gene3D" id="3.40.50.300">
    <property type="entry name" value="P-loop containing nucleotide triphosphate hydrolases"/>
    <property type="match status" value="1"/>
</dbReference>
<dbReference type="STRING" id="106549.A0A540KED6"/>
<keyword evidence="6" id="KW-1185">Reference proteome</keyword>
<evidence type="ECO:0000259" key="4">
    <source>
        <dbReference type="Pfam" id="PF00685"/>
    </source>
</evidence>
<dbReference type="GO" id="GO:0008146">
    <property type="term" value="F:sulfotransferase activity"/>
    <property type="evidence" value="ECO:0007669"/>
    <property type="project" value="InterPro"/>
</dbReference>
<comment type="similarity">
    <text evidence="1 3">Belongs to the sulfotransferase 1 family.</text>
</comment>
<dbReference type="EMBL" id="VIEB01001386">
    <property type="protein sequence ID" value="TQD72593.1"/>
    <property type="molecule type" value="Genomic_DNA"/>
</dbReference>
<keyword evidence="2 3" id="KW-0808">Transferase</keyword>